<gene>
    <name evidence="1" type="ORF">PECAL_4P17970</name>
</gene>
<dbReference type="OrthoDB" id="236666at2759"/>
<name>A0A8J2SPS4_9STRA</name>
<protein>
    <submittedName>
        <fullName evidence="1">Uncharacterized protein</fullName>
    </submittedName>
</protein>
<dbReference type="Proteomes" id="UP000789595">
    <property type="component" value="Unassembled WGS sequence"/>
</dbReference>
<evidence type="ECO:0000313" key="2">
    <source>
        <dbReference type="Proteomes" id="UP000789595"/>
    </source>
</evidence>
<comment type="caution">
    <text evidence="1">The sequence shown here is derived from an EMBL/GenBank/DDBJ whole genome shotgun (WGS) entry which is preliminary data.</text>
</comment>
<dbReference type="AlphaFoldDB" id="A0A8J2SPS4"/>
<reference evidence="1" key="1">
    <citation type="submission" date="2021-11" db="EMBL/GenBank/DDBJ databases">
        <authorList>
            <consortium name="Genoscope - CEA"/>
            <person name="William W."/>
        </authorList>
    </citation>
    <scope>NUCLEOTIDE SEQUENCE</scope>
</reference>
<keyword evidence="2" id="KW-1185">Reference proteome</keyword>
<sequence>MHGFTTRRKYPDFHLIHVLHGFWWHYGSLVRPDLEAYPEDIFRSLCEPWLDPYEYNEHVHTSMFKECRHGVGHGVFYPLAARQDPSLVSVRRTRLEGTFPVSDATYCEGLRICNGAPNEAGQTAVYGANSKYGQRVATAKSCCYGGLRHSIKLYSPRMPTDWNCRGQTDPAIQAAVKANRPIKIV</sequence>
<dbReference type="EMBL" id="CAKKNE010000004">
    <property type="protein sequence ID" value="CAH0374510.1"/>
    <property type="molecule type" value="Genomic_DNA"/>
</dbReference>
<proteinExistence type="predicted"/>
<evidence type="ECO:0000313" key="1">
    <source>
        <dbReference type="EMBL" id="CAH0374510.1"/>
    </source>
</evidence>
<accession>A0A8J2SPS4</accession>
<organism evidence="1 2">
    <name type="scientific">Pelagomonas calceolata</name>
    <dbReference type="NCBI Taxonomy" id="35677"/>
    <lineage>
        <taxon>Eukaryota</taxon>
        <taxon>Sar</taxon>
        <taxon>Stramenopiles</taxon>
        <taxon>Ochrophyta</taxon>
        <taxon>Pelagophyceae</taxon>
        <taxon>Pelagomonadales</taxon>
        <taxon>Pelagomonadaceae</taxon>
        <taxon>Pelagomonas</taxon>
    </lineage>
</organism>